<protein>
    <recommendedName>
        <fullName evidence="2">Agmatine deiminase</fullName>
    </recommendedName>
</protein>
<sequence>MGIPDTSPTAAASIGWRMPAEWEPHAATWLTWPRPDGISFPGRYDVVPTYRDTNDERALGILRVCFPSRPVTGLDSSDLI</sequence>
<dbReference type="Gene3D" id="3.75.10.10">
    <property type="entry name" value="L-arginine/glycine Amidinotransferase, Chain A"/>
    <property type="match status" value="1"/>
</dbReference>
<dbReference type="SUPFAM" id="SSF55909">
    <property type="entry name" value="Pentein"/>
    <property type="match status" value="2"/>
</dbReference>
<evidence type="ECO:0000313" key="1">
    <source>
        <dbReference type="EMBL" id="SVB01083.1"/>
    </source>
</evidence>
<gene>
    <name evidence="1" type="ORF">METZ01_LOCUS153937</name>
</gene>
<organism evidence="1">
    <name type="scientific">marine metagenome</name>
    <dbReference type="NCBI Taxonomy" id="408172"/>
    <lineage>
        <taxon>unclassified sequences</taxon>
        <taxon>metagenomes</taxon>
        <taxon>ecological metagenomes</taxon>
    </lineage>
</organism>
<proteinExistence type="predicted"/>
<reference evidence="1" key="1">
    <citation type="submission" date="2018-05" db="EMBL/GenBank/DDBJ databases">
        <authorList>
            <person name="Lanie J.A."/>
            <person name="Ng W.-L."/>
            <person name="Kazmierczak K.M."/>
            <person name="Andrzejewski T.M."/>
            <person name="Davidsen T.M."/>
            <person name="Wayne K.J."/>
            <person name="Tettelin H."/>
            <person name="Glass J.I."/>
            <person name="Rusch D."/>
            <person name="Podicherti R."/>
            <person name="Tsui H.-C.T."/>
            <person name="Winkler M.E."/>
        </authorList>
    </citation>
    <scope>NUCLEOTIDE SEQUENCE</scope>
</reference>
<evidence type="ECO:0008006" key="2">
    <source>
        <dbReference type="Google" id="ProtNLM"/>
    </source>
</evidence>
<name>A0A382AJ97_9ZZZZ</name>
<dbReference type="AlphaFoldDB" id="A0A382AJ97"/>
<dbReference type="EMBL" id="UINC01025459">
    <property type="protein sequence ID" value="SVB01083.1"/>
    <property type="molecule type" value="Genomic_DNA"/>
</dbReference>
<accession>A0A382AJ97</accession>